<dbReference type="EMBL" id="FMUX01000006">
    <property type="protein sequence ID" value="SCY28967.1"/>
    <property type="molecule type" value="Genomic_DNA"/>
</dbReference>
<dbReference type="PANTHER" id="PTHR45339:SF5">
    <property type="entry name" value="HISTIDINE KINASE"/>
    <property type="match status" value="1"/>
</dbReference>
<evidence type="ECO:0000259" key="8">
    <source>
        <dbReference type="PROSITE" id="PS50110"/>
    </source>
</evidence>
<evidence type="ECO:0000256" key="2">
    <source>
        <dbReference type="ARBA" id="ARBA00012438"/>
    </source>
</evidence>
<dbReference type="FunFam" id="3.30.565.10:FF:000010">
    <property type="entry name" value="Sensor histidine kinase RcsC"/>
    <property type="match status" value="1"/>
</dbReference>
<dbReference type="SMART" id="SM00387">
    <property type="entry name" value="HATPase_c"/>
    <property type="match status" value="1"/>
</dbReference>
<dbReference type="RefSeq" id="WP_092210584.1">
    <property type="nucleotide sequence ID" value="NZ_FMUX01000006.1"/>
</dbReference>
<dbReference type="InterPro" id="IPR003661">
    <property type="entry name" value="HisK_dim/P_dom"/>
</dbReference>
<gene>
    <name evidence="9" type="ORF">SAMN05216233_106146</name>
</gene>
<keyword evidence="5" id="KW-0472">Membrane</keyword>
<feature type="domain" description="Histidine kinase" evidence="7">
    <location>
        <begin position="151"/>
        <end position="372"/>
    </location>
</feature>
<dbReference type="SUPFAM" id="SSF52172">
    <property type="entry name" value="CheY-like"/>
    <property type="match status" value="2"/>
</dbReference>
<dbReference type="AlphaFoldDB" id="A0A1G5EPN0"/>
<evidence type="ECO:0000259" key="7">
    <source>
        <dbReference type="PROSITE" id="PS50109"/>
    </source>
</evidence>
<dbReference type="InterPro" id="IPR008207">
    <property type="entry name" value="Sig_transdc_His_kin_Hpt_dom"/>
</dbReference>
<dbReference type="InterPro" id="IPR011006">
    <property type="entry name" value="CheY-like_superfamily"/>
</dbReference>
<keyword evidence="9" id="KW-0808">Transferase</keyword>
<evidence type="ECO:0000256" key="1">
    <source>
        <dbReference type="ARBA" id="ARBA00000085"/>
    </source>
</evidence>
<evidence type="ECO:0000259" key="6">
    <source>
        <dbReference type="PROSITE" id="PS50075"/>
    </source>
</evidence>
<dbReference type="GO" id="GO:0005886">
    <property type="term" value="C:plasma membrane"/>
    <property type="evidence" value="ECO:0007669"/>
    <property type="project" value="UniProtKB-SubCell"/>
</dbReference>
<keyword evidence="10" id="KW-1185">Reference proteome</keyword>
<dbReference type="Pfam" id="PF01627">
    <property type="entry name" value="Hpt"/>
    <property type="match status" value="1"/>
</dbReference>
<evidence type="ECO:0000313" key="9">
    <source>
        <dbReference type="EMBL" id="SCY28967.1"/>
    </source>
</evidence>
<dbReference type="SUPFAM" id="SSF55874">
    <property type="entry name" value="ATPase domain of HSP90 chaperone/DNA topoisomerase II/histidine kinase"/>
    <property type="match status" value="1"/>
</dbReference>
<dbReference type="InterPro" id="IPR036097">
    <property type="entry name" value="HisK_dim/P_sf"/>
</dbReference>
<comment type="catalytic activity">
    <reaction evidence="1">
        <text>ATP + protein L-histidine = ADP + protein N-phospho-L-histidine.</text>
        <dbReference type="EC" id="2.7.13.3"/>
    </reaction>
</comment>
<dbReference type="STRING" id="419481.SAMN05216233_106146"/>
<dbReference type="SUPFAM" id="SSF47226">
    <property type="entry name" value="Histidine-containing phosphotransfer domain, HPT domain"/>
    <property type="match status" value="1"/>
</dbReference>
<proteinExistence type="predicted"/>
<dbReference type="InterPro" id="IPR001789">
    <property type="entry name" value="Sig_transdc_resp-reg_receiver"/>
</dbReference>
<evidence type="ECO:0000256" key="4">
    <source>
        <dbReference type="PROSITE-ProRule" id="PRU00169"/>
    </source>
</evidence>
<dbReference type="PRINTS" id="PR00344">
    <property type="entry name" value="BCTRLSENSOR"/>
</dbReference>
<feature type="modified residue" description="4-aspartylphosphate" evidence="4">
    <location>
        <position position="576"/>
    </location>
</feature>
<dbReference type="SMART" id="SM00448">
    <property type="entry name" value="REC"/>
    <property type="match status" value="2"/>
</dbReference>
<dbReference type="InterPro" id="IPR036890">
    <property type="entry name" value="HATPase_C_sf"/>
</dbReference>
<dbReference type="InterPro" id="IPR009081">
    <property type="entry name" value="PP-bd_ACP"/>
</dbReference>
<dbReference type="InterPro" id="IPR003594">
    <property type="entry name" value="HATPase_dom"/>
</dbReference>
<sequence length="858" mass="92436">MKLALKYKLILYVYATLPLAALWLAARANTIHAMPAFQHALTVGILTAFGLPLAAPWLPGFRWLIQRQVTRISRFCARVKQGTYIGFRLPPETEDENEIIALMRDLNWMLRIIEVREAELERRVARRTGELNQARLAAEASVQAKGAFLANISHEIRTPINAIMGMADVLLAQPDSPTAPDNLRIIAAASRNLLLMVNEILDYSKMEAGKLELEAIPFRLRDLMEGVTDTLSQQAQEKSLELVCDIDASVPQTLVGDPTRLGQIITNLTANAIRFTEAGEVVVTARFHRETLESGNLSLCVLDTGEGIPEAVLPTLFDAFTQADGSITRHHGGTGLGLAICRKLSAMMDGTLTVASTSGRGSEFTLSCPLNAPYESSEAFLYGVDMKPRCLVVEDNRSARRVLSGFLDDFDFPHDLAGSVREAVEALTQARGAYRLLLADVTLPPGEGALLIRHLQAMEEGNRPGVILLSPLNHRDAAWHRGLDIAGHVVKPVKQSALYNAIVSALAPVSAPEAPSETSGEAVHRQRVLVVEDNPFNRKVAEEILGAARFQVRCTANGQEALDLLGKNSFDLVLADMQMPGMDGCELTETIRSSEGLRDLPVVMLTADADPGTRRAAMASGASGFLTKPVAPGELLRVLEGQLIADARDVSQEDVNPDERPGFEALAAALGGDPTRAAELVMDFVEAFGKSPATIADTLAGETPDEAQALLHTLKGAAANLYCRELAEAASAMETAVKRGQFEEAGGGVATLERCLADLAREGDCLVSTGGHPEGAEPHRGLPLESLRELEALITTRNIMARAKAQALLEPLSHAGFRAQAEQLVACLRKYNFKDAKGLLTQIFAAGSATYPKAITGE</sequence>
<protein>
    <recommendedName>
        <fullName evidence="2">histidine kinase</fullName>
        <ecNumber evidence="2">2.7.13.3</ecNumber>
    </recommendedName>
</protein>
<accession>A0A1G5EPN0</accession>
<dbReference type="SMART" id="SM00388">
    <property type="entry name" value="HisKA"/>
    <property type="match status" value="1"/>
</dbReference>
<keyword evidence="5" id="KW-1133">Transmembrane helix</keyword>
<organism evidence="9 10">
    <name type="scientific">Desulfoluna spongiiphila</name>
    <dbReference type="NCBI Taxonomy" id="419481"/>
    <lineage>
        <taxon>Bacteria</taxon>
        <taxon>Pseudomonadati</taxon>
        <taxon>Thermodesulfobacteriota</taxon>
        <taxon>Desulfobacteria</taxon>
        <taxon>Desulfobacterales</taxon>
        <taxon>Desulfolunaceae</taxon>
        <taxon>Desulfoluna</taxon>
    </lineage>
</organism>
<dbReference type="CDD" id="cd16922">
    <property type="entry name" value="HATPase_EvgS-ArcB-TorS-like"/>
    <property type="match status" value="1"/>
</dbReference>
<dbReference type="PROSITE" id="PS50109">
    <property type="entry name" value="HIS_KIN"/>
    <property type="match status" value="1"/>
</dbReference>
<dbReference type="OrthoDB" id="9813151at2"/>
<dbReference type="GO" id="GO:0000155">
    <property type="term" value="F:phosphorelay sensor kinase activity"/>
    <property type="evidence" value="ECO:0007669"/>
    <property type="project" value="InterPro"/>
</dbReference>
<dbReference type="Gene3D" id="3.40.50.2300">
    <property type="match status" value="2"/>
</dbReference>
<dbReference type="GO" id="GO:0005524">
    <property type="term" value="F:ATP binding"/>
    <property type="evidence" value="ECO:0007669"/>
    <property type="project" value="UniProtKB-KW"/>
</dbReference>
<dbReference type="Gene3D" id="3.30.565.10">
    <property type="entry name" value="Histidine kinase-like ATPase, C-terminal domain"/>
    <property type="match status" value="1"/>
</dbReference>
<dbReference type="Pfam" id="PF00072">
    <property type="entry name" value="Response_reg"/>
    <property type="match status" value="2"/>
</dbReference>
<keyword evidence="3 4" id="KW-0597">Phosphoprotein</keyword>
<dbReference type="Gene3D" id="1.20.120.160">
    <property type="entry name" value="HPT domain"/>
    <property type="match status" value="1"/>
</dbReference>
<dbReference type="InterPro" id="IPR004358">
    <property type="entry name" value="Sig_transdc_His_kin-like_C"/>
</dbReference>
<feature type="domain" description="Response regulatory" evidence="8">
    <location>
        <begin position="527"/>
        <end position="643"/>
    </location>
</feature>
<feature type="transmembrane region" description="Helical" evidence="5">
    <location>
        <begin position="44"/>
        <end position="65"/>
    </location>
</feature>
<keyword evidence="5" id="KW-0812">Transmembrane</keyword>
<dbReference type="PANTHER" id="PTHR45339">
    <property type="entry name" value="HYBRID SIGNAL TRANSDUCTION HISTIDINE KINASE J"/>
    <property type="match status" value="1"/>
</dbReference>
<evidence type="ECO:0000256" key="3">
    <source>
        <dbReference type="ARBA" id="ARBA00022553"/>
    </source>
</evidence>
<dbReference type="CDD" id="cd17546">
    <property type="entry name" value="REC_hyHK_CKI1_RcsC-like"/>
    <property type="match status" value="1"/>
</dbReference>
<reference evidence="9 10" key="1">
    <citation type="submission" date="2016-10" db="EMBL/GenBank/DDBJ databases">
        <authorList>
            <person name="de Groot N.N."/>
        </authorList>
    </citation>
    <scope>NUCLEOTIDE SEQUENCE [LARGE SCALE GENOMIC DNA]</scope>
    <source>
        <strain evidence="9 10">AA1</strain>
    </source>
</reference>
<dbReference type="Proteomes" id="UP000198870">
    <property type="component" value="Unassembled WGS sequence"/>
</dbReference>
<keyword evidence="9" id="KW-0418">Kinase</keyword>
<feature type="domain" description="Response regulatory" evidence="8">
    <location>
        <begin position="389"/>
        <end position="506"/>
    </location>
</feature>
<dbReference type="Gene3D" id="1.10.287.130">
    <property type="match status" value="1"/>
</dbReference>
<dbReference type="PROSITE" id="PS50110">
    <property type="entry name" value="RESPONSE_REGULATORY"/>
    <property type="match status" value="2"/>
</dbReference>
<feature type="modified residue" description="4-aspartylphosphate" evidence="4">
    <location>
        <position position="440"/>
    </location>
</feature>
<dbReference type="InterPro" id="IPR005467">
    <property type="entry name" value="His_kinase_dom"/>
</dbReference>
<evidence type="ECO:0000256" key="5">
    <source>
        <dbReference type="SAM" id="Phobius"/>
    </source>
</evidence>
<dbReference type="EC" id="2.7.13.3" evidence="2"/>
<dbReference type="SUPFAM" id="SSF47384">
    <property type="entry name" value="Homodimeric domain of signal transducing histidine kinase"/>
    <property type="match status" value="1"/>
</dbReference>
<dbReference type="Pfam" id="PF02518">
    <property type="entry name" value="HATPase_c"/>
    <property type="match status" value="1"/>
</dbReference>
<evidence type="ECO:0000313" key="10">
    <source>
        <dbReference type="Proteomes" id="UP000198870"/>
    </source>
</evidence>
<dbReference type="CDD" id="cd00082">
    <property type="entry name" value="HisKA"/>
    <property type="match status" value="1"/>
</dbReference>
<dbReference type="Pfam" id="PF00512">
    <property type="entry name" value="HisKA"/>
    <property type="match status" value="1"/>
</dbReference>
<feature type="domain" description="Carrier" evidence="6">
    <location>
        <begin position="634"/>
        <end position="715"/>
    </location>
</feature>
<name>A0A1G5EPN0_9BACT</name>
<dbReference type="PROSITE" id="PS50075">
    <property type="entry name" value="CARRIER"/>
    <property type="match status" value="1"/>
</dbReference>
<dbReference type="InterPro" id="IPR036641">
    <property type="entry name" value="HPT_dom_sf"/>
</dbReference>